<proteinExistence type="inferred from homology"/>
<evidence type="ECO:0000256" key="1">
    <source>
        <dbReference type="ARBA" id="ARBA00008814"/>
    </source>
</evidence>
<evidence type="ECO:0000256" key="2">
    <source>
        <dbReference type="SAM" id="SignalP"/>
    </source>
</evidence>
<sequence length="331" mass="34922">MPSRRVLPALALSIASLLPSACVGAPDDADAETAASTAEYPVEISSCGVTTTVDAPPTSAVTLNQGATEVVLALGAEDQLVGTAYLDDAVPDRWQAAYESVPVLSEQYPDHETVMAAEPDFVYASYLSAFDSEAAGDRATLHELGAATYVSPFGCGTGASTRDITFDTVWQEIADVATVFGVPERADRLREEQARQLDALRREAAGEGIEVFWFDSGVKTAFAGAGDGGPQLVLDAIGATNVFADVEGGWADVSWEDVVVADPEVIVLADAAWSTAEDKIALLQRDEVLSQLDAVRHERFVTIPFSESTPGVRLVEGATSVAEQIRALGLR</sequence>
<dbReference type="PANTHER" id="PTHR30535">
    <property type="entry name" value="VITAMIN B12-BINDING PROTEIN"/>
    <property type="match status" value="1"/>
</dbReference>
<protein>
    <submittedName>
        <fullName evidence="4">ABC-type Fe3+-hydroxamate transport system, periplasmic component</fullName>
    </submittedName>
</protein>
<accession>H8G7T5</accession>
<evidence type="ECO:0000259" key="3">
    <source>
        <dbReference type="PROSITE" id="PS50983"/>
    </source>
</evidence>
<dbReference type="InterPro" id="IPR050902">
    <property type="entry name" value="ABC_Transporter_SBP"/>
</dbReference>
<keyword evidence="2" id="KW-0732">Signal</keyword>
<reference evidence="4 5" key="1">
    <citation type="journal article" date="2012" name="Stand. Genomic Sci.">
        <title>Genome sequence of the soil bacterium Saccharomonospora azurea type strain (NA-128(T)).</title>
        <authorList>
            <person name="Klenk H.P."/>
            <person name="Held B."/>
            <person name="Lucas S."/>
            <person name="Lapidus A."/>
            <person name="Copeland A."/>
            <person name="Hammon N."/>
            <person name="Pitluck S."/>
            <person name="Goodwin L.A."/>
            <person name="Han C."/>
            <person name="Tapia R."/>
            <person name="Brambilla E.M."/>
            <person name="Potter G."/>
            <person name="Land M."/>
            <person name="Ivanova N."/>
            <person name="Rohde M."/>
            <person name="Goker M."/>
            <person name="Detter J.C."/>
            <person name="Kyrpides N.C."/>
            <person name="Woyke T."/>
        </authorList>
    </citation>
    <scope>NUCLEOTIDE SEQUENCE [LARGE SCALE GENOMIC DNA]</scope>
    <source>
        <strain evidence="4 5">NA-128</strain>
    </source>
</reference>
<feature type="signal peptide" evidence="2">
    <location>
        <begin position="1"/>
        <end position="25"/>
    </location>
</feature>
<dbReference type="Gene3D" id="3.40.50.1980">
    <property type="entry name" value="Nitrogenase molybdenum iron protein domain"/>
    <property type="match status" value="2"/>
</dbReference>
<dbReference type="SUPFAM" id="SSF53807">
    <property type="entry name" value="Helical backbone' metal receptor"/>
    <property type="match status" value="1"/>
</dbReference>
<evidence type="ECO:0000313" key="5">
    <source>
        <dbReference type="Proteomes" id="UP000004705"/>
    </source>
</evidence>
<dbReference type="PROSITE" id="PS50983">
    <property type="entry name" value="FE_B12_PBP"/>
    <property type="match status" value="1"/>
</dbReference>
<feature type="domain" description="Fe/B12 periplasmic-binding" evidence="3">
    <location>
        <begin position="59"/>
        <end position="331"/>
    </location>
</feature>
<keyword evidence="5" id="KW-1185">Reference proteome</keyword>
<dbReference type="PANTHER" id="PTHR30535:SF7">
    <property type="entry name" value="IRON(III) DICITRATE-BINDING PROTEIN"/>
    <property type="match status" value="1"/>
</dbReference>
<dbReference type="RefSeq" id="WP_005438098.1">
    <property type="nucleotide sequence ID" value="NZ_CM001466.1"/>
</dbReference>
<comment type="similarity">
    <text evidence="1">Belongs to the bacterial solute-binding protein 8 family.</text>
</comment>
<dbReference type="AlphaFoldDB" id="H8G7T5"/>
<feature type="chain" id="PRO_5038783965" evidence="2">
    <location>
        <begin position="26"/>
        <end position="331"/>
    </location>
</feature>
<evidence type="ECO:0000313" key="4">
    <source>
        <dbReference type="EMBL" id="EHY87359.1"/>
    </source>
</evidence>
<name>H8G7T5_9PSEU</name>
<dbReference type="InterPro" id="IPR002491">
    <property type="entry name" value="ABC_transptr_periplasmic_BD"/>
</dbReference>
<dbReference type="Proteomes" id="UP000004705">
    <property type="component" value="Chromosome"/>
</dbReference>
<gene>
    <name evidence="4" type="ORF">SacazDRAFT_00385</name>
</gene>
<dbReference type="Pfam" id="PF01497">
    <property type="entry name" value="Peripla_BP_2"/>
    <property type="match status" value="1"/>
</dbReference>
<dbReference type="HOGENOM" id="CLU_038034_7_2_11"/>
<dbReference type="EMBL" id="CM001466">
    <property type="protein sequence ID" value="EHY87359.1"/>
    <property type="molecule type" value="Genomic_DNA"/>
</dbReference>
<organism evidence="4 5">
    <name type="scientific">Saccharomonospora azurea NA-128</name>
    <dbReference type="NCBI Taxonomy" id="882081"/>
    <lineage>
        <taxon>Bacteria</taxon>
        <taxon>Bacillati</taxon>
        <taxon>Actinomycetota</taxon>
        <taxon>Actinomycetes</taxon>
        <taxon>Pseudonocardiales</taxon>
        <taxon>Pseudonocardiaceae</taxon>
        <taxon>Saccharomonospora</taxon>
    </lineage>
</organism>
<dbReference type="OrthoDB" id="9797850at2"/>